<keyword evidence="7" id="KW-0812">Transmembrane</keyword>
<dbReference type="GO" id="GO:0060090">
    <property type="term" value="F:molecular adaptor activity"/>
    <property type="evidence" value="ECO:0007669"/>
    <property type="project" value="TreeGrafter"/>
</dbReference>
<gene>
    <name evidence="9" type="primary">LOC111110117</name>
    <name evidence="10" type="synonym">LOC111114774</name>
</gene>
<comment type="subcellular location">
    <subcellularLocation>
        <location evidence="1 6">Cell membrane</location>
        <topology evidence="1 6">Peripheral membrane protein</topology>
    </subcellularLocation>
    <subcellularLocation>
        <location evidence="6">Golgi apparatus membrane</location>
        <topology evidence="6">Peripheral membrane protein</topology>
    </subcellularLocation>
    <subcellularLocation>
        <location evidence="6">Membrane</location>
        <location evidence="6">Caveola</location>
        <topology evidence="6">Peripheral membrane protein</topology>
    </subcellularLocation>
</comment>
<dbReference type="GO" id="GO:0000139">
    <property type="term" value="C:Golgi membrane"/>
    <property type="evidence" value="ECO:0007669"/>
    <property type="project" value="UniProtKB-SubCell"/>
</dbReference>
<keyword evidence="5 6" id="KW-0472">Membrane</keyword>
<evidence type="ECO:0000256" key="4">
    <source>
        <dbReference type="ARBA" id="ARBA00023034"/>
    </source>
</evidence>
<dbReference type="AlphaFoldDB" id="A0A8B8BFP8"/>
<evidence type="ECO:0000256" key="1">
    <source>
        <dbReference type="ARBA" id="ARBA00004202"/>
    </source>
</evidence>
<organism evidence="8 9">
    <name type="scientific">Crassostrea virginica</name>
    <name type="common">Eastern oyster</name>
    <dbReference type="NCBI Taxonomy" id="6565"/>
    <lineage>
        <taxon>Eukaryota</taxon>
        <taxon>Metazoa</taxon>
        <taxon>Spiralia</taxon>
        <taxon>Lophotrochozoa</taxon>
        <taxon>Mollusca</taxon>
        <taxon>Bivalvia</taxon>
        <taxon>Autobranchia</taxon>
        <taxon>Pteriomorphia</taxon>
        <taxon>Ostreida</taxon>
        <taxon>Ostreoidea</taxon>
        <taxon>Ostreidae</taxon>
        <taxon>Crassostrea</taxon>
    </lineage>
</organism>
<protein>
    <recommendedName>
        <fullName evidence="6">Caveolin</fullName>
    </recommendedName>
</protein>
<dbReference type="Proteomes" id="UP000694844">
    <property type="component" value="Chromosome 8"/>
</dbReference>
<dbReference type="GO" id="GO:0005901">
    <property type="term" value="C:caveola"/>
    <property type="evidence" value="ECO:0007669"/>
    <property type="project" value="UniProtKB-SubCell"/>
</dbReference>
<keyword evidence="3 6" id="KW-1003">Cell membrane</keyword>
<dbReference type="KEGG" id="cvn:111110117"/>
<keyword evidence="7" id="KW-1133">Transmembrane helix</keyword>
<dbReference type="GO" id="GO:0070836">
    <property type="term" value="P:caveola assembly"/>
    <property type="evidence" value="ECO:0007669"/>
    <property type="project" value="InterPro"/>
</dbReference>
<dbReference type="RefSeq" id="XP_022308954.1">
    <property type="nucleotide sequence ID" value="XM_022453246.1"/>
</dbReference>
<feature type="transmembrane region" description="Helical" evidence="7">
    <location>
        <begin position="58"/>
        <end position="83"/>
    </location>
</feature>
<reference evidence="9 10" key="1">
    <citation type="submission" date="2025-04" db="UniProtKB">
        <authorList>
            <consortium name="RefSeq"/>
        </authorList>
    </citation>
    <scope>IDENTIFICATION</scope>
    <source>
        <tissue evidence="9 10">Whole sample</tissue>
    </source>
</reference>
<dbReference type="GeneID" id="111110117"/>
<evidence type="ECO:0000256" key="6">
    <source>
        <dbReference type="RuleBase" id="RU000680"/>
    </source>
</evidence>
<feature type="transmembrane region" description="Helical" evidence="7">
    <location>
        <begin position="103"/>
        <end position="124"/>
    </location>
</feature>
<dbReference type="Pfam" id="PF01146">
    <property type="entry name" value="Caveolin"/>
    <property type="match status" value="1"/>
</dbReference>
<evidence type="ECO:0000256" key="7">
    <source>
        <dbReference type="SAM" id="Phobius"/>
    </source>
</evidence>
<dbReference type="PANTHER" id="PTHR10844">
    <property type="entry name" value="CAVEOLIN"/>
    <property type="match status" value="1"/>
</dbReference>
<dbReference type="PANTHER" id="PTHR10844:SF19">
    <property type="entry name" value="CAVEOLIN-2"/>
    <property type="match status" value="1"/>
</dbReference>
<dbReference type="OrthoDB" id="5917823at2759"/>
<evidence type="ECO:0000256" key="3">
    <source>
        <dbReference type="ARBA" id="ARBA00022475"/>
    </source>
</evidence>
<sequence length="128" mass="14963">MDTSKIDLTERDPNEINRHIKVAFEDVLAEPEGIHSISFVWTCSNLCFRFWRSCLYKLMTLLCGMCIAGYWGCEFSFVAFTHIWYLTPILRTLEINCVSCQKLYAMCINCWLVPICEACGNLFIHFKR</sequence>
<keyword evidence="8" id="KW-1185">Reference proteome</keyword>
<dbReference type="RefSeq" id="XP_022302185.1">
    <property type="nucleotide sequence ID" value="XM_022446477.1"/>
</dbReference>
<keyword evidence="4 6" id="KW-0333">Golgi apparatus</keyword>
<comment type="function">
    <text evidence="6">May act as a scaffolding protein within caveolar membranes. Interacts directly with G-protein alpha subunits and can functionally regulate their activity.</text>
</comment>
<accession>A0A8B8BFP8</accession>
<dbReference type="KEGG" id="cvn:111114774"/>
<dbReference type="InterPro" id="IPR001612">
    <property type="entry name" value="Caveolin"/>
</dbReference>
<evidence type="ECO:0000256" key="5">
    <source>
        <dbReference type="ARBA" id="ARBA00023136"/>
    </source>
</evidence>
<evidence type="ECO:0000256" key="2">
    <source>
        <dbReference type="ARBA" id="ARBA00010988"/>
    </source>
</evidence>
<proteinExistence type="inferred from homology"/>
<evidence type="ECO:0000313" key="10">
    <source>
        <dbReference type="RefSeq" id="XP_022308954.1"/>
    </source>
</evidence>
<comment type="similarity">
    <text evidence="2 6">Belongs to the caveolin family.</text>
</comment>
<evidence type="ECO:0000313" key="8">
    <source>
        <dbReference type="Proteomes" id="UP000694844"/>
    </source>
</evidence>
<name>A0A8B8BFP8_CRAVI</name>
<evidence type="ECO:0000313" key="9">
    <source>
        <dbReference type="RefSeq" id="XP_022302185.1"/>
    </source>
</evidence>
<dbReference type="Proteomes" id="UP000694844">
    <property type="component" value="Chromosome 9"/>
</dbReference>